<sequence>MSTRSIGARDGGACLPKKKHKAGTGKLAPPPTDTTGSSRSIMTSHRQTFPPTPSQLRTTKGSPSPQISSGTVEESQSRSSNESILEASEWFFLAPHPASNIIKQVGVLPHLVLMHLQPHTR</sequence>
<accession>A0A9P5U8R2</accession>
<proteinExistence type="predicted"/>
<keyword evidence="3" id="KW-1185">Reference proteome</keyword>
<reference evidence="2" key="1">
    <citation type="submission" date="2020-11" db="EMBL/GenBank/DDBJ databases">
        <authorList>
            <consortium name="DOE Joint Genome Institute"/>
            <person name="Ahrendt S."/>
            <person name="Riley R."/>
            <person name="Andreopoulos W."/>
            <person name="Labutti K."/>
            <person name="Pangilinan J."/>
            <person name="Ruiz-Duenas F.J."/>
            <person name="Barrasa J.M."/>
            <person name="Sanchez-Garcia M."/>
            <person name="Camarero S."/>
            <person name="Miyauchi S."/>
            <person name="Serrano A."/>
            <person name="Linde D."/>
            <person name="Babiker R."/>
            <person name="Drula E."/>
            <person name="Ayuso-Fernandez I."/>
            <person name="Pacheco R."/>
            <person name="Padilla G."/>
            <person name="Ferreira P."/>
            <person name="Barriuso J."/>
            <person name="Kellner H."/>
            <person name="Castanera R."/>
            <person name="Alfaro M."/>
            <person name="Ramirez L."/>
            <person name="Pisabarro A.G."/>
            <person name="Kuo A."/>
            <person name="Tritt A."/>
            <person name="Lipzen A."/>
            <person name="He G."/>
            <person name="Yan M."/>
            <person name="Ng V."/>
            <person name="Cullen D."/>
            <person name="Martin F."/>
            <person name="Rosso M.-N."/>
            <person name="Henrissat B."/>
            <person name="Hibbett D."/>
            <person name="Martinez A.T."/>
            <person name="Grigoriev I.V."/>
        </authorList>
    </citation>
    <scope>NUCLEOTIDE SEQUENCE</scope>
    <source>
        <strain evidence="2">AH 40177</strain>
    </source>
</reference>
<dbReference type="AlphaFoldDB" id="A0A9P5U8R2"/>
<feature type="region of interest" description="Disordered" evidence="1">
    <location>
        <begin position="1"/>
        <end position="80"/>
    </location>
</feature>
<comment type="caution">
    <text evidence="2">The sequence shown here is derived from an EMBL/GenBank/DDBJ whole genome shotgun (WGS) entry which is preliminary data.</text>
</comment>
<protein>
    <submittedName>
        <fullName evidence="2">Uncharacterized protein</fullName>
    </submittedName>
</protein>
<dbReference type="EMBL" id="JADNRY010000043">
    <property type="protein sequence ID" value="KAF9070187.1"/>
    <property type="molecule type" value="Genomic_DNA"/>
</dbReference>
<gene>
    <name evidence="2" type="ORF">BDP27DRAFT_1324163</name>
</gene>
<evidence type="ECO:0000313" key="3">
    <source>
        <dbReference type="Proteomes" id="UP000772434"/>
    </source>
</evidence>
<organism evidence="2 3">
    <name type="scientific">Rhodocollybia butyracea</name>
    <dbReference type="NCBI Taxonomy" id="206335"/>
    <lineage>
        <taxon>Eukaryota</taxon>
        <taxon>Fungi</taxon>
        <taxon>Dikarya</taxon>
        <taxon>Basidiomycota</taxon>
        <taxon>Agaricomycotina</taxon>
        <taxon>Agaricomycetes</taxon>
        <taxon>Agaricomycetidae</taxon>
        <taxon>Agaricales</taxon>
        <taxon>Marasmiineae</taxon>
        <taxon>Omphalotaceae</taxon>
        <taxon>Rhodocollybia</taxon>
    </lineage>
</organism>
<evidence type="ECO:0000256" key="1">
    <source>
        <dbReference type="SAM" id="MobiDB-lite"/>
    </source>
</evidence>
<name>A0A9P5U8R2_9AGAR</name>
<evidence type="ECO:0000313" key="2">
    <source>
        <dbReference type="EMBL" id="KAF9070187.1"/>
    </source>
</evidence>
<dbReference type="Proteomes" id="UP000772434">
    <property type="component" value="Unassembled WGS sequence"/>
</dbReference>
<feature type="compositionally biased region" description="Polar residues" evidence="1">
    <location>
        <begin position="33"/>
        <end position="80"/>
    </location>
</feature>